<name>A0A0A9AVZ3_ARUDO</name>
<dbReference type="AlphaFoldDB" id="A0A0A9AVZ3"/>
<organism evidence="1">
    <name type="scientific">Arundo donax</name>
    <name type="common">Giant reed</name>
    <name type="synonym">Donax arundinaceus</name>
    <dbReference type="NCBI Taxonomy" id="35708"/>
    <lineage>
        <taxon>Eukaryota</taxon>
        <taxon>Viridiplantae</taxon>
        <taxon>Streptophyta</taxon>
        <taxon>Embryophyta</taxon>
        <taxon>Tracheophyta</taxon>
        <taxon>Spermatophyta</taxon>
        <taxon>Magnoliopsida</taxon>
        <taxon>Liliopsida</taxon>
        <taxon>Poales</taxon>
        <taxon>Poaceae</taxon>
        <taxon>PACMAD clade</taxon>
        <taxon>Arundinoideae</taxon>
        <taxon>Arundineae</taxon>
        <taxon>Arundo</taxon>
    </lineage>
</organism>
<reference evidence="1" key="2">
    <citation type="journal article" date="2015" name="Data Brief">
        <title>Shoot transcriptome of the giant reed, Arundo donax.</title>
        <authorList>
            <person name="Barrero R.A."/>
            <person name="Guerrero F.D."/>
            <person name="Moolhuijzen P."/>
            <person name="Goolsby J.A."/>
            <person name="Tidwell J."/>
            <person name="Bellgard S.E."/>
            <person name="Bellgard M.I."/>
        </authorList>
    </citation>
    <scope>NUCLEOTIDE SEQUENCE</scope>
    <source>
        <tissue evidence="1">Shoot tissue taken approximately 20 cm above the soil surface</tissue>
    </source>
</reference>
<accession>A0A0A9AVZ3</accession>
<sequence length="36" mass="4197">MENSPMLSIYPNLKVLVWNNCSGRTTEKTLIRKTEE</sequence>
<dbReference type="EMBL" id="GBRH01243867">
    <property type="protein sequence ID" value="JAD54028.1"/>
    <property type="molecule type" value="Transcribed_RNA"/>
</dbReference>
<proteinExistence type="predicted"/>
<protein>
    <submittedName>
        <fullName evidence="1">Uncharacterized protein</fullName>
    </submittedName>
</protein>
<reference evidence="1" key="1">
    <citation type="submission" date="2014-09" db="EMBL/GenBank/DDBJ databases">
        <authorList>
            <person name="Magalhaes I.L.F."/>
            <person name="Oliveira U."/>
            <person name="Santos F.R."/>
            <person name="Vidigal T.H.D.A."/>
            <person name="Brescovit A.D."/>
            <person name="Santos A.J."/>
        </authorList>
    </citation>
    <scope>NUCLEOTIDE SEQUENCE</scope>
    <source>
        <tissue evidence="1">Shoot tissue taken approximately 20 cm above the soil surface</tissue>
    </source>
</reference>
<evidence type="ECO:0000313" key="1">
    <source>
        <dbReference type="EMBL" id="JAD54028.1"/>
    </source>
</evidence>